<protein>
    <recommendedName>
        <fullName evidence="2">Acyl-CoA dehydrogenase/oxidase C-terminal domain-containing protein</fullName>
    </recommendedName>
</protein>
<evidence type="ECO:0000313" key="4">
    <source>
        <dbReference type="Proteomes" id="UP000655751"/>
    </source>
</evidence>
<organism evidence="3 4">
    <name type="scientific">Nocardia bovistercoris</name>
    <dbReference type="NCBI Taxonomy" id="2785916"/>
    <lineage>
        <taxon>Bacteria</taxon>
        <taxon>Bacillati</taxon>
        <taxon>Actinomycetota</taxon>
        <taxon>Actinomycetes</taxon>
        <taxon>Mycobacteriales</taxon>
        <taxon>Nocardiaceae</taxon>
        <taxon>Nocardia</taxon>
    </lineage>
</organism>
<feature type="domain" description="Acyl-CoA dehydrogenase/oxidase C-terminal" evidence="2">
    <location>
        <begin position="2"/>
        <end position="99"/>
    </location>
</feature>
<dbReference type="Pfam" id="PF00441">
    <property type="entry name" value="Acyl-CoA_dh_1"/>
    <property type="match status" value="1"/>
</dbReference>
<dbReference type="InterPro" id="IPR036250">
    <property type="entry name" value="AcylCo_DH-like_C"/>
</dbReference>
<dbReference type="AlphaFoldDB" id="A0A931I9E4"/>
<dbReference type="RefSeq" id="WP_196149145.1">
    <property type="nucleotide sequence ID" value="NZ_JADMLG010000003.1"/>
</dbReference>
<dbReference type="InterPro" id="IPR009075">
    <property type="entry name" value="AcylCo_DH/oxidase_C"/>
</dbReference>
<sequence length="118" mass="12985">MGAFQAVQHLCVDMLETVELARGGAMYGLWAADAGSDEQRHLAATRVKAFSGRLATVGDTAIQIFGGIGYTWEHPAHLYLGRLLQWSTFLGGPDRYLREFGSHVVRSARARRAMDFDG</sequence>
<name>A0A931I9E4_9NOCA</name>
<gene>
    <name evidence="3" type="ORF">IT779_08510</name>
</gene>
<dbReference type="Gene3D" id="1.20.140.10">
    <property type="entry name" value="Butyryl-CoA Dehydrogenase, subunit A, domain 3"/>
    <property type="match status" value="1"/>
</dbReference>
<dbReference type="EMBL" id="JADMLG010000003">
    <property type="protein sequence ID" value="MBH0776323.1"/>
    <property type="molecule type" value="Genomic_DNA"/>
</dbReference>
<reference evidence="3" key="1">
    <citation type="submission" date="2020-11" db="EMBL/GenBank/DDBJ databases">
        <title>Nocardia NEAU-351.nov., a novel actinomycete isolated from the cow dung.</title>
        <authorList>
            <person name="Zhang X."/>
        </authorList>
    </citation>
    <scope>NUCLEOTIDE SEQUENCE</scope>
    <source>
        <strain evidence="3">NEAU-351</strain>
    </source>
</reference>
<dbReference type="Proteomes" id="UP000655751">
    <property type="component" value="Unassembled WGS sequence"/>
</dbReference>
<evidence type="ECO:0000259" key="2">
    <source>
        <dbReference type="Pfam" id="PF00441"/>
    </source>
</evidence>
<comment type="caution">
    <text evidence="3">The sequence shown here is derived from an EMBL/GenBank/DDBJ whole genome shotgun (WGS) entry which is preliminary data.</text>
</comment>
<keyword evidence="1" id="KW-0285">Flavoprotein</keyword>
<evidence type="ECO:0000256" key="1">
    <source>
        <dbReference type="ARBA" id="ARBA00022630"/>
    </source>
</evidence>
<proteinExistence type="predicted"/>
<dbReference type="SUPFAM" id="SSF47203">
    <property type="entry name" value="Acyl-CoA dehydrogenase C-terminal domain-like"/>
    <property type="match status" value="1"/>
</dbReference>
<keyword evidence="4" id="KW-1185">Reference proteome</keyword>
<dbReference type="GO" id="GO:0016627">
    <property type="term" value="F:oxidoreductase activity, acting on the CH-CH group of donors"/>
    <property type="evidence" value="ECO:0007669"/>
    <property type="project" value="InterPro"/>
</dbReference>
<evidence type="ECO:0000313" key="3">
    <source>
        <dbReference type="EMBL" id="MBH0776323.1"/>
    </source>
</evidence>
<accession>A0A931I9E4</accession>